<dbReference type="InterPro" id="IPR036249">
    <property type="entry name" value="Thioredoxin-like_sf"/>
</dbReference>
<evidence type="ECO:0000256" key="4">
    <source>
        <dbReference type="ARBA" id="ARBA00022679"/>
    </source>
</evidence>
<evidence type="ECO:0000256" key="6">
    <source>
        <dbReference type="ARBA" id="ARBA00023192"/>
    </source>
</evidence>
<evidence type="ECO:0000256" key="1">
    <source>
        <dbReference type="ARBA" id="ARBA00001933"/>
    </source>
</evidence>
<dbReference type="InterPro" id="IPR002109">
    <property type="entry name" value="Glutaredoxin"/>
</dbReference>
<organism evidence="9">
    <name type="scientific">Pseudo-nitzschia australis</name>
    <dbReference type="NCBI Taxonomy" id="44445"/>
    <lineage>
        <taxon>Eukaryota</taxon>
        <taxon>Sar</taxon>
        <taxon>Stramenopiles</taxon>
        <taxon>Ochrophyta</taxon>
        <taxon>Bacillariophyta</taxon>
        <taxon>Bacillariophyceae</taxon>
        <taxon>Bacillariophycidae</taxon>
        <taxon>Bacillariales</taxon>
        <taxon>Bacillariaceae</taxon>
        <taxon>Pseudo-nitzschia</taxon>
    </lineage>
</organism>
<dbReference type="PROSITE" id="PS00901">
    <property type="entry name" value="CYS_SYNTHASE"/>
    <property type="match status" value="1"/>
</dbReference>
<keyword evidence="5" id="KW-0663">Pyridoxal phosphate</keyword>
<evidence type="ECO:0000256" key="5">
    <source>
        <dbReference type="ARBA" id="ARBA00022898"/>
    </source>
</evidence>
<dbReference type="CDD" id="cd02066">
    <property type="entry name" value="GRX_family"/>
    <property type="match status" value="1"/>
</dbReference>
<dbReference type="SUPFAM" id="SSF53686">
    <property type="entry name" value="Tryptophan synthase beta subunit-like PLP-dependent enzymes"/>
    <property type="match status" value="1"/>
</dbReference>
<dbReference type="SUPFAM" id="SSF52833">
    <property type="entry name" value="Thioredoxin-like"/>
    <property type="match status" value="1"/>
</dbReference>
<dbReference type="InterPro" id="IPR001926">
    <property type="entry name" value="TrpB-like_PALP"/>
</dbReference>
<dbReference type="PANTHER" id="PTHR10314">
    <property type="entry name" value="CYSTATHIONINE BETA-SYNTHASE"/>
    <property type="match status" value="1"/>
</dbReference>
<evidence type="ECO:0000259" key="7">
    <source>
        <dbReference type="Pfam" id="PF00291"/>
    </source>
</evidence>
<keyword evidence="3" id="KW-0028">Amino-acid biosynthesis</keyword>
<dbReference type="FunFam" id="3.40.50.1100:FF:000016">
    <property type="entry name" value="Cysteine synthase A"/>
    <property type="match status" value="1"/>
</dbReference>
<feature type="domain" description="Tryptophan synthase beta chain-like PALP" evidence="7">
    <location>
        <begin position="114"/>
        <end position="426"/>
    </location>
</feature>
<dbReference type="EMBL" id="HBIX01007891">
    <property type="protein sequence ID" value="CAE0713372.1"/>
    <property type="molecule type" value="Transcribed_RNA"/>
</dbReference>
<protein>
    <recommendedName>
        <fullName evidence="10">Cysteine synthase</fullName>
    </recommendedName>
</protein>
<dbReference type="GO" id="GO:0006535">
    <property type="term" value="P:cysteine biosynthetic process from serine"/>
    <property type="evidence" value="ECO:0007669"/>
    <property type="project" value="InterPro"/>
</dbReference>
<reference evidence="9" key="1">
    <citation type="submission" date="2021-01" db="EMBL/GenBank/DDBJ databases">
        <authorList>
            <person name="Corre E."/>
            <person name="Pelletier E."/>
            <person name="Niang G."/>
            <person name="Scheremetjew M."/>
            <person name="Finn R."/>
            <person name="Kale V."/>
            <person name="Holt S."/>
            <person name="Cochrane G."/>
            <person name="Meng A."/>
            <person name="Brown T."/>
            <person name="Cohen L."/>
        </authorList>
    </citation>
    <scope>NUCLEOTIDE SEQUENCE</scope>
    <source>
        <strain evidence="9">10249 10 AB</strain>
    </source>
</reference>
<dbReference type="AlphaFoldDB" id="A0A7S4AEW7"/>
<proteinExistence type="inferred from homology"/>
<dbReference type="InterPro" id="IPR036052">
    <property type="entry name" value="TrpB-like_PALP_sf"/>
</dbReference>
<keyword evidence="6" id="KW-0198">Cysteine biosynthesis</keyword>
<evidence type="ECO:0008006" key="10">
    <source>
        <dbReference type="Google" id="ProtNLM"/>
    </source>
</evidence>
<dbReference type="CDD" id="cd01561">
    <property type="entry name" value="CBS_like"/>
    <property type="match status" value="1"/>
</dbReference>
<gene>
    <name evidence="9" type="ORF">PAUS00366_LOCUS6124</name>
</gene>
<feature type="domain" description="Glutaredoxin" evidence="8">
    <location>
        <begin position="485"/>
        <end position="552"/>
    </location>
</feature>
<comment type="similarity">
    <text evidence="2">Belongs to the cysteine synthase/cystathionine beta-synthase family.</text>
</comment>
<evidence type="ECO:0000256" key="3">
    <source>
        <dbReference type="ARBA" id="ARBA00022605"/>
    </source>
</evidence>
<dbReference type="Gene3D" id="3.40.50.1100">
    <property type="match status" value="2"/>
</dbReference>
<keyword evidence="4" id="KW-0808">Transferase</keyword>
<dbReference type="Pfam" id="PF00462">
    <property type="entry name" value="Glutaredoxin"/>
    <property type="match status" value="1"/>
</dbReference>
<dbReference type="PROSITE" id="PS51354">
    <property type="entry name" value="GLUTAREDOXIN_2"/>
    <property type="match status" value="1"/>
</dbReference>
<sequence>MFLIFSRFTFSRKPKSSRSFTITYTTRTPNLIAGSLSNTAIKLPYASFSTICSQGTTIIDTRLAAAAAVTTRTRISGAPFDNATTTYNNSALAMEEPSLRAFENVPRSAIYDSISETIGRTPIVKLNHMSPKEGVDVFVKLESENPGGSVKDRLAIGVIEWAEKHGELKPGQTVVEASSGNTGIGLSMVCASRGYPLVCVMSEAFSIERRKLMRFLGAKVVLTNPAHKATGMVIKAKELADKHGWFWPNQFENQANAWIHRETTGPEIVNAFRDAEKSLDHFVCAYGTGGTILGVGSYLKEHSPKTMVHVCEPDNAPMLYSRAPTIYPESGSPSSSFEVAHPVWRPHLFQGWAADFIPKLLDEATKAKVYDNVLHAGGIEAMEICKEMATKEGIFSGTSGGGILAAALKLAKDANEGTSILALIPDTGERYLSTPLFDGIPADMTEEEKEIAASTPSIPPPAPGLPGVEPEATEWIKSEIGNRKVLCFMLEYCEFCWTLTGLLDTLGVEYHRLDIDSFEFAKDNVGNKYRSALQEITGCKTFPQFFVNEKFIGGAVDACMMWKKNELQKVFEEAGIKGGNDNFNNYEGDPFEFLPKWLTQNPLRSK</sequence>
<accession>A0A7S4AEW7</accession>
<dbReference type="InterPro" id="IPR001216">
    <property type="entry name" value="P-phosphate_BS"/>
</dbReference>
<dbReference type="InterPro" id="IPR050214">
    <property type="entry name" value="Cys_Synth/Cystath_Beta-Synth"/>
</dbReference>
<name>A0A7S4AEW7_9STRA</name>
<evidence type="ECO:0000259" key="8">
    <source>
        <dbReference type="Pfam" id="PF00462"/>
    </source>
</evidence>
<dbReference type="GO" id="GO:0016740">
    <property type="term" value="F:transferase activity"/>
    <property type="evidence" value="ECO:0007669"/>
    <property type="project" value="UniProtKB-KW"/>
</dbReference>
<comment type="cofactor">
    <cofactor evidence="1">
        <name>pyridoxal 5'-phosphate</name>
        <dbReference type="ChEBI" id="CHEBI:597326"/>
    </cofactor>
</comment>
<dbReference type="Gene3D" id="3.40.30.10">
    <property type="entry name" value="Glutaredoxin"/>
    <property type="match status" value="1"/>
</dbReference>
<evidence type="ECO:0000256" key="2">
    <source>
        <dbReference type="ARBA" id="ARBA00007103"/>
    </source>
</evidence>
<dbReference type="Pfam" id="PF00291">
    <property type="entry name" value="PALP"/>
    <property type="match status" value="1"/>
</dbReference>
<evidence type="ECO:0000313" key="9">
    <source>
        <dbReference type="EMBL" id="CAE0713372.1"/>
    </source>
</evidence>